<protein>
    <submittedName>
        <fullName evidence="2">Catabolite repression sensor HPr kinase</fullName>
    </submittedName>
</protein>
<reference evidence="2 3" key="2">
    <citation type="journal article" date="2014" name="FEMS Microbiol. Lett.">
        <title>Draft genomic DNA sequence of the facultatively methylotrophic bacterium Acidomonas methanolica type strain MB58.</title>
        <authorList>
            <person name="Higashiura N."/>
            <person name="Hadano H."/>
            <person name="Hirakawa H."/>
            <person name="Matsutani M."/>
            <person name="Takabe S."/>
            <person name="Matsushita K."/>
            <person name="Azuma Y."/>
        </authorList>
    </citation>
    <scope>NUCLEOTIDE SEQUENCE [LARGE SCALE GENOMIC DNA]</scope>
    <source>
        <strain evidence="2 3">MB58</strain>
    </source>
</reference>
<keyword evidence="2" id="KW-0808">Transferase</keyword>
<evidence type="ECO:0000313" key="2">
    <source>
        <dbReference type="EMBL" id="GAJ28340.1"/>
    </source>
</evidence>
<dbReference type="Proteomes" id="UP000019760">
    <property type="component" value="Unassembled WGS sequence"/>
</dbReference>
<comment type="caution">
    <text evidence="2">The sequence shown here is derived from an EMBL/GenBank/DDBJ whole genome shotgun (WGS) entry which is preliminary data.</text>
</comment>
<keyword evidence="3" id="KW-1185">Reference proteome</keyword>
<dbReference type="OrthoDB" id="8326226at2"/>
<dbReference type="Pfam" id="PF07475">
    <property type="entry name" value="Hpr_kinase_C"/>
    <property type="match status" value="1"/>
</dbReference>
<dbReference type="SUPFAM" id="SSF53795">
    <property type="entry name" value="PEP carboxykinase-like"/>
    <property type="match status" value="1"/>
</dbReference>
<dbReference type="GO" id="GO:0006109">
    <property type="term" value="P:regulation of carbohydrate metabolic process"/>
    <property type="evidence" value="ECO:0007669"/>
    <property type="project" value="InterPro"/>
</dbReference>
<evidence type="ECO:0000313" key="3">
    <source>
        <dbReference type="Proteomes" id="UP000019760"/>
    </source>
</evidence>
<dbReference type="RefSeq" id="WP_042056805.1">
    <property type="nucleotide sequence ID" value="NZ_BAND01000020.1"/>
</dbReference>
<evidence type="ECO:0000259" key="1">
    <source>
        <dbReference type="Pfam" id="PF07475"/>
    </source>
</evidence>
<accession>A0A023D3J0</accession>
<proteinExistence type="predicted"/>
<gene>
    <name evidence="2" type="ORF">Amme_020_009</name>
</gene>
<sequence>MTIIHASCAALGPQAVLLTGAPGSGKSDVLLRLLDAGFDLVADDRVILDGACASAPPEIAGMIEARGLGLLRVPHRTSPVRVALHVELQGALAPEHGPRLPPLTLHEPTGAWSIRMNPGRPGLVAVIRAALKCRRGEWTLLAGVNGADWPFPSGDESG</sequence>
<dbReference type="GO" id="GO:0005524">
    <property type="term" value="F:ATP binding"/>
    <property type="evidence" value="ECO:0007669"/>
    <property type="project" value="InterPro"/>
</dbReference>
<dbReference type="InterPro" id="IPR027417">
    <property type="entry name" value="P-loop_NTPase"/>
</dbReference>
<dbReference type="Gene3D" id="3.40.50.300">
    <property type="entry name" value="P-loop containing nucleotide triphosphate hydrolases"/>
    <property type="match status" value="1"/>
</dbReference>
<organism evidence="2 3">
    <name type="scientific">Acidomonas methanolica NBRC 104435</name>
    <dbReference type="NCBI Taxonomy" id="1231351"/>
    <lineage>
        <taxon>Bacteria</taxon>
        <taxon>Pseudomonadati</taxon>
        <taxon>Pseudomonadota</taxon>
        <taxon>Alphaproteobacteria</taxon>
        <taxon>Acetobacterales</taxon>
        <taxon>Acetobacteraceae</taxon>
        <taxon>Acidomonas</taxon>
    </lineage>
</organism>
<dbReference type="InterPro" id="IPR011104">
    <property type="entry name" value="Hpr_kin/Pase_C"/>
</dbReference>
<name>A0A023D3J0_ACIMT</name>
<reference evidence="3" key="1">
    <citation type="journal article" date="2014" name="FEMS Microbiol. Lett.">
        <title>Draft Genomic DNA Sequence of the Facultatively Methylotrophic Bacterium Acidomonas methanolica type strain MB58.</title>
        <authorList>
            <person name="Higashiura N."/>
            <person name="Hadano H."/>
            <person name="Hirakawa H."/>
            <person name="Matsutani M."/>
            <person name="Takabe S."/>
            <person name="Matsushita K."/>
            <person name="Azuma Y."/>
        </authorList>
    </citation>
    <scope>NUCLEOTIDE SEQUENCE [LARGE SCALE GENOMIC DNA]</scope>
    <source>
        <strain evidence="3">MB58</strain>
    </source>
</reference>
<feature type="domain" description="HPr kinase/phosphorylase C-terminal" evidence="1">
    <location>
        <begin position="4"/>
        <end position="74"/>
    </location>
</feature>
<dbReference type="AlphaFoldDB" id="A0A023D3J0"/>
<dbReference type="EMBL" id="BAND01000020">
    <property type="protein sequence ID" value="GAJ28340.1"/>
    <property type="molecule type" value="Genomic_DNA"/>
</dbReference>
<dbReference type="GO" id="GO:0000155">
    <property type="term" value="F:phosphorelay sensor kinase activity"/>
    <property type="evidence" value="ECO:0007669"/>
    <property type="project" value="InterPro"/>
</dbReference>
<keyword evidence="2" id="KW-0418">Kinase</keyword>